<dbReference type="Gene3D" id="2.60.40.3500">
    <property type="match status" value="1"/>
</dbReference>
<feature type="signal peptide" evidence="3">
    <location>
        <begin position="1"/>
        <end position="25"/>
    </location>
</feature>
<evidence type="ECO:0000256" key="2">
    <source>
        <dbReference type="SAM" id="MobiDB-lite"/>
    </source>
</evidence>
<dbReference type="RefSeq" id="WP_017746682.1">
    <property type="nucleotide sequence ID" value="NZ_KQ976354.1"/>
</dbReference>
<evidence type="ECO:0000256" key="3">
    <source>
        <dbReference type="SAM" id="SignalP"/>
    </source>
</evidence>
<accession>A0A139X1Z8</accession>
<proteinExistence type="predicted"/>
<dbReference type="AlphaFoldDB" id="A0A139X1Z8"/>
<dbReference type="GO" id="GO:0008745">
    <property type="term" value="F:N-acetylmuramoyl-L-alanine amidase activity"/>
    <property type="evidence" value="ECO:0007669"/>
    <property type="project" value="InterPro"/>
</dbReference>
<feature type="domain" description="MurNAc-LAA" evidence="4">
    <location>
        <begin position="562"/>
        <end position="671"/>
    </location>
</feature>
<name>A0A139X1Z8_9CYAN</name>
<dbReference type="GO" id="GO:0030288">
    <property type="term" value="C:outer membrane-bounded periplasmic space"/>
    <property type="evidence" value="ECO:0007669"/>
    <property type="project" value="TreeGrafter"/>
</dbReference>
<dbReference type="InterPro" id="IPR021731">
    <property type="entry name" value="AMIN_dom"/>
</dbReference>
<gene>
    <name evidence="5" type="ORF">WA1_36545</name>
</gene>
<dbReference type="SUPFAM" id="SSF53187">
    <property type="entry name" value="Zn-dependent exopeptidases"/>
    <property type="match status" value="1"/>
</dbReference>
<dbReference type="Proteomes" id="UP000076925">
    <property type="component" value="Unassembled WGS sequence"/>
</dbReference>
<dbReference type="SMART" id="SM00646">
    <property type="entry name" value="Ami_3"/>
    <property type="match status" value="1"/>
</dbReference>
<dbReference type="Pfam" id="PF01520">
    <property type="entry name" value="Amidase_3"/>
    <property type="match status" value="1"/>
</dbReference>
<dbReference type="InterPro" id="IPR050695">
    <property type="entry name" value="N-acetylmuramoyl_amidase_3"/>
</dbReference>
<keyword evidence="6" id="KW-1185">Reference proteome</keyword>
<dbReference type="EMBL" id="ANNX02000040">
    <property type="protein sequence ID" value="KYC38686.1"/>
    <property type="molecule type" value="Genomic_DNA"/>
</dbReference>
<feature type="chain" id="PRO_5007300519" evidence="3">
    <location>
        <begin position="26"/>
        <end position="677"/>
    </location>
</feature>
<dbReference type="PANTHER" id="PTHR30404:SF0">
    <property type="entry name" value="N-ACETYLMURAMOYL-L-ALANINE AMIDASE AMIC"/>
    <property type="match status" value="1"/>
</dbReference>
<comment type="caution">
    <text evidence="5">The sequence shown here is derived from an EMBL/GenBank/DDBJ whole genome shotgun (WGS) entry which is preliminary data.</text>
</comment>
<dbReference type="PANTHER" id="PTHR30404">
    <property type="entry name" value="N-ACETYLMURAMOYL-L-ALANINE AMIDASE"/>
    <property type="match status" value="1"/>
</dbReference>
<sequence>MKINWLLPGAVATSALFIASSPAQAAKLQFWGYDVNKNRLEFRTEGPVQPQAQLIFHPTRLVIDLPGVESGRRQLMQQVGGAIRVIRIGQLDEHTTRLVVELSPGYTLDPKQVKFEGRTPSRWFVQLPTPEAELGVPSSLNVYSVVKPNPNTAQRPEPNVNVYTEPVPNTNLEPLPRRTIVSRTNNSNLAEGMAQIENLRVTGDGLFVRTSGSIPKVKMFRSKDKSAINIDISGAALSSDFPMRDVPVNKHGVRHVEFTELRSDPPGVRMTLWVEKDGPDWGTNVSSNGSLVILPNSSGVTVSENNARRNNDDSNSSRYSDNNSRNNDDSNSSRYSNNNLRSYESVNDSLSTIQSVELASAGAQLFIKADGTLASIDSNWERSSGFFRITIPNAKLATPVKGPNLDASSPILRIRLQQKDSRTVVMYVQPAPGVRIGQLNQLTERVLSLQLQRTRSITSPFSLPPLARPSYPQPMPNGPMTINPTYGTQPQARRRAPNGRVVIVVDPGHGGKDSGAPGIGGLLEKNVVLPISQRVASVLEQSGVQVVLTRNSDYFVELQGRVDLADRANADLFVSVHSNSIEGRPDVNGLETYYYDSGYDLARVVHNTILESIPSLKNRGVRKARFYVLRKSSMPSILVETGYMSGLEDNPRLGTPEYQNRMADAIAQGILRYLRQR</sequence>
<keyword evidence="3" id="KW-0732">Signal</keyword>
<evidence type="ECO:0000256" key="1">
    <source>
        <dbReference type="ARBA" id="ARBA00022801"/>
    </source>
</evidence>
<keyword evidence="1" id="KW-0378">Hydrolase</keyword>
<dbReference type="CDD" id="cd02696">
    <property type="entry name" value="MurNAc-LAA"/>
    <property type="match status" value="1"/>
</dbReference>
<dbReference type="InterPro" id="IPR002508">
    <property type="entry name" value="MurNAc-LAA_cat"/>
</dbReference>
<dbReference type="OrthoDB" id="9806267at2"/>
<feature type="region of interest" description="Disordered" evidence="2">
    <location>
        <begin position="296"/>
        <end position="339"/>
    </location>
</feature>
<dbReference type="GO" id="GO:0009253">
    <property type="term" value="P:peptidoglycan catabolic process"/>
    <property type="evidence" value="ECO:0007669"/>
    <property type="project" value="InterPro"/>
</dbReference>
<evidence type="ECO:0000313" key="6">
    <source>
        <dbReference type="Proteomes" id="UP000076925"/>
    </source>
</evidence>
<protein>
    <submittedName>
        <fullName evidence="5">N-acetylmuramoyl-L-alanine amidase</fullName>
    </submittedName>
</protein>
<feature type="compositionally biased region" description="Low complexity" evidence="2">
    <location>
        <begin position="313"/>
        <end position="339"/>
    </location>
</feature>
<dbReference type="Gene3D" id="3.40.630.40">
    <property type="entry name" value="Zn-dependent exopeptidases"/>
    <property type="match status" value="1"/>
</dbReference>
<organism evidence="5 6">
    <name type="scientific">Scytonema hofmannii PCC 7110</name>
    <dbReference type="NCBI Taxonomy" id="128403"/>
    <lineage>
        <taxon>Bacteria</taxon>
        <taxon>Bacillati</taxon>
        <taxon>Cyanobacteriota</taxon>
        <taxon>Cyanophyceae</taxon>
        <taxon>Nostocales</taxon>
        <taxon>Scytonemataceae</taxon>
        <taxon>Scytonema</taxon>
    </lineage>
</organism>
<dbReference type="STRING" id="128403.WA1_36545"/>
<reference evidence="5 6" key="1">
    <citation type="journal article" date="2013" name="Genome Biol. Evol.">
        <title>Genomes of Stigonematalean cyanobacteria (subsection V) and the evolution of oxygenic photosynthesis from prokaryotes to plastids.</title>
        <authorList>
            <person name="Dagan T."/>
            <person name="Roettger M."/>
            <person name="Stucken K."/>
            <person name="Landan G."/>
            <person name="Koch R."/>
            <person name="Major P."/>
            <person name="Gould S.B."/>
            <person name="Goremykin V.V."/>
            <person name="Rippka R."/>
            <person name="Tandeau de Marsac N."/>
            <person name="Gugger M."/>
            <person name="Lockhart P.J."/>
            <person name="Allen J.F."/>
            <person name="Brune I."/>
            <person name="Maus I."/>
            <person name="Puhler A."/>
            <person name="Martin W.F."/>
        </authorList>
    </citation>
    <scope>NUCLEOTIDE SEQUENCE [LARGE SCALE GENOMIC DNA]</scope>
    <source>
        <strain evidence="5 6">PCC 7110</strain>
    </source>
</reference>
<evidence type="ECO:0000259" key="4">
    <source>
        <dbReference type="SMART" id="SM00646"/>
    </source>
</evidence>
<evidence type="ECO:0000313" key="5">
    <source>
        <dbReference type="EMBL" id="KYC38686.1"/>
    </source>
</evidence>
<dbReference type="Pfam" id="PF11741">
    <property type="entry name" value="AMIN"/>
    <property type="match status" value="1"/>
</dbReference>